<protein>
    <submittedName>
        <fullName evidence="1">Uncharacterized protein</fullName>
    </submittedName>
</protein>
<sequence length="102" mass="11516">MLVSMKVVQEVEISELTVEAGKNLEEVVVQHDSLGHYLLKLGYSKTEIMPKNEGDDDVNPENVNEKVLDWLSWVDCWTMVLRLGCPVIIGFAVCIRRVSLPC</sequence>
<gene>
    <name evidence="1" type="ORF">GIB67_016591</name>
</gene>
<proteinExistence type="predicted"/>
<keyword evidence="2" id="KW-1185">Reference proteome</keyword>
<dbReference type="Proteomes" id="UP000541444">
    <property type="component" value="Unassembled WGS sequence"/>
</dbReference>
<dbReference type="AlphaFoldDB" id="A0A7J7MZ07"/>
<comment type="caution">
    <text evidence="1">The sequence shown here is derived from an EMBL/GenBank/DDBJ whole genome shotgun (WGS) entry which is preliminary data.</text>
</comment>
<evidence type="ECO:0000313" key="2">
    <source>
        <dbReference type="Proteomes" id="UP000541444"/>
    </source>
</evidence>
<dbReference type="EMBL" id="JACGCM010001166">
    <property type="protein sequence ID" value="KAF6160155.1"/>
    <property type="molecule type" value="Genomic_DNA"/>
</dbReference>
<organism evidence="1 2">
    <name type="scientific">Kingdonia uniflora</name>
    <dbReference type="NCBI Taxonomy" id="39325"/>
    <lineage>
        <taxon>Eukaryota</taxon>
        <taxon>Viridiplantae</taxon>
        <taxon>Streptophyta</taxon>
        <taxon>Embryophyta</taxon>
        <taxon>Tracheophyta</taxon>
        <taxon>Spermatophyta</taxon>
        <taxon>Magnoliopsida</taxon>
        <taxon>Ranunculales</taxon>
        <taxon>Circaeasteraceae</taxon>
        <taxon>Kingdonia</taxon>
    </lineage>
</organism>
<name>A0A7J7MZ07_9MAGN</name>
<accession>A0A7J7MZ07</accession>
<reference evidence="1 2" key="1">
    <citation type="journal article" date="2020" name="IScience">
        <title>Genome Sequencing of the Endangered Kingdonia uniflora (Circaeasteraceae, Ranunculales) Reveals Potential Mechanisms of Evolutionary Specialization.</title>
        <authorList>
            <person name="Sun Y."/>
            <person name="Deng T."/>
            <person name="Zhang A."/>
            <person name="Moore M.J."/>
            <person name="Landis J.B."/>
            <person name="Lin N."/>
            <person name="Zhang H."/>
            <person name="Zhang X."/>
            <person name="Huang J."/>
            <person name="Zhang X."/>
            <person name="Sun H."/>
            <person name="Wang H."/>
        </authorList>
    </citation>
    <scope>NUCLEOTIDE SEQUENCE [LARGE SCALE GENOMIC DNA]</scope>
    <source>
        <strain evidence="1">TB1705</strain>
        <tissue evidence="1">Leaf</tissue>
    </source>
</reference>
<evidence type="ECO:0000313" key="1">
    <source>
        <dbReference type="EMBL" id="KAF6160155.1"/>
    </source>
</evidence>